<dbReference type="KEGG" id="vg:16194210"/>
<keyword evidence="2" id="KW-1185">Reference proteome</keyword>
<dbReference type="Proteomes" id="UP000203449">
    <property type="component" value="Segment"/>
</dbReference>
<protein>
    <submittedName>
        <fullName evidence="1">Uncharacterized protein</fullName>
    </submittedName>
</protein>
<dbReference type="RefSeq" id="YP_008058730.1">
    <property type="nucleotide sequence ID" value="NC_021322.1"/>
</dbReference>
<evidence type="ECO:0000313" key="2">
    <source>
        <dbReference type="Proteomes" id="UP000203449"/>
    </source>
</evidence>
<accession>R4T8S0</accession>
<dbReference type="EMBL" id="KC292025">
    <property type="protein sequence ID" value="AGM11295.1"/>
    <property type="molecule type" value="Genomic_DNA"/>
</dbReference>
<dbReference type="GeneID" id="16194210"/>
<organism evidence="1 2">
    <name type="scientific">Haloarcula hispanica tailed virus 1</name>
    <dbReference type="NCBI Taxonomy" id="1273750"/>
    <lineage>
        <taxon>Viruses</taxon>
        <taxon>Duplodnaviria</taxon>
        <taxon>Heunggongvirae</taxon>
        <taxon>Uroviricota</taxon>
        <taxon>Caudoviricetes</taxon>
        <taxon>Madisaviridae</taxon>
        <taxon>Clampvirus</taxon>
        <taxon>Clampvirus italiense</taxon>
        <taxon>Clampvirus HHTV1</taxon>
    </lineage>
</organism>
<proteinExistence type="predicted"/>
<gene>
    <name evidence="1" type="primary">40</name>
    <name evidence="1" type="ORF">HHTV1_40</name>
</gene>
<sequence>MPDTQAFSVDWTVTIQPEGDVSEDVSEITLIEEQGVDSATVKLDTSKRPHALEEQRDISIVLDDGNTTKRFDGFTDSISDDETRPIVTVDARTPIGLLDDGTAAGVISEDNLFQVIDAILDQSAGQIREISFDPTDLEDQYGTFAAATNFGKISVAHVPGFGVNYDNFEQRETTSQGKEAEITFDNYNNGMSTTYTMDITGNDQDGNTVTASVDLPPGSSVQDAFGQDTFKLALSGGNELWDEVTGITTDIPNFNSGLPEDGVYFSANIWNYVKTDWRFQLDSLTSVRQAISRIVQYISGLDSARDWEYYVDDASDELIVQPESAANPSTYVFREGDNVLKPVATRDLDGVRNFIKVVGSNNVNFWAWAYNGDFQWSLDNPFDTGEYPDAGVVYDSSPGNGQNDIDQINIRGEKLQSNSFSSWFQAIEIGQKALREFYRTPVTGQAPISGLHPATVGDRAEVYYPSRGIPQKVADNTYQIEKVETRITPEEAKTMIDFGTSKPNLADQIGAGSSMIRNDISGNVAQYATSVTTSSEVTNELQEAGAFPIVGELISQNDDGTWQVEGEDGTTYDNVRVI</sequence>
<name>R4T8S0_9CAUD</name>
<reference evidence="1 2" key="1">
    <citation type="submission" date="2012-12" db="EMBL/GenBank/DDBJ databases">
        <authorList>
            <person name="Sencilo A."/>
            <person name="Jacobs-Sera D."/>
            <person name="Russell D.A."/>
            <person name="Ko C."/>
            <person name="Atanasova N."/>
            <person name="Osterlund E."/>
            <person name="Oksanen H.M."/>
            <person name="Bamford D.H."/>
            <person name="Hatfull G.F."/>
            <person name="Roine E."/>
            <person name="Hendrix R.W."/>
        </authorList>
    </citation>
    <scope>NUCLEOTIDE SEQUENCE [LARGE SCALE GENOMIC DNA]</scope>
</reference>
<evidence type="ECO:0000313" key="1">
    <source>
        <dbReference type="EMBL" id="AGM11295.1"/>
    </source>
</evidence>